<name>X1QRS1_9ZZZZ</name>
<dbReference type="InterPro" id="IPR036849">
    <property type="entry name" value="Enolase-like_C_sf"/>
</dbReference>
<proteinExistence type="inferred from homology"/>
<dbReference type="InterPro" id="IPR029065">
    <property type="entry name" value="Enolase_C-like"/>
</dbReference>
<accession>X1QRS1</accession>
<comment type="similarity">
    <text evidence="1">Belongs to the mandelate racemase/muconate lactonizing enzyme family.</text>
</comment>
<dbReference type="Gene3D" id="3.30.390.10">
    <property type="entry name" value="Enolase-like, N-terminal domain"/>
    <property type="match status" value="1"/>
</dbReference>
<evidence type="ECO:0000256" key="1">
    <source>
        <dbReference type="ARBA" id="ARBA00008031"/>
    </source>
</evidence>
<feature type="domain" description="Mandelate racemase/muconate lactonizing enzyme C-terminal" evidence="3">
    <location>
        <begin position="122"/>
        <end position="218"/>
    </location>
</feature>
<dbReference type="EMBL" id="BARW01003841">
    <property type="protein sequence ID" value="GAI71272.1"/>
    <property type="molecule type" value="Genomic_DNA"/>
</dbReference>
<dbReference type="InterPro" id="IPR013342">
    <property type="entry name" value="Mandelate_racemase_C"/>
</dbReference>
<dbReference type="GO" id="GO:0046872">
    <property type="term" value="F:metal ion binding"/>
    <property type="evidence" value="ECO:0007669"/>
    <property type="project" value="UniProtKB-KW"/>
</dbReference>
<dbReference type="Gene3D" id="3.20.20.120">
    <property type="entry name" value="Enolase-like C-terminal domain"/>
    <property type="match status" value="1"/>
</dbReference>
<comment type="caution">
    <text evidence="4">The sequence shown here is derived from an EMBL/GenBank/DDBJ whole genome shotgun (WGS) entry which is preliminary data.</text>
</comment>
<dbReference type="PANTHER" id="PTHR48080">
    <property type="entry name" value="D-GALACTONATE DEHYDRATASE-RELATED"/>
    <property type="match status" value="1"/>
</dbReference>
<dbReference type="InterPro" id="IPR029017">
    <property type="entry name" value="Enolase-like_N"/>
</dbReference>
<dbReference type="SMART" id="SM00922">
    <property type="entry name" value="MR_MLE"/>
    <property type="match status" value="1"/>
</dbReference>
<dbReference type="AlphaFoldDB" id="X1QRS1"/>
<dbReference type="PANTHER" id="PTHR48080:SF3">
    <property type="entry name" value="ENOLASE SUPERFAMILY MEMBER DDB_G0284701"/>
    <property type="match status" value="1"/>
</dbReference>
<feature type="non-terminal residue" evidence="4">
    <location>
        <position position="316"/>
    </location>
</feature>
<evidence type="ECO:0000256" key="2">
    <source>
        <dbReference type="ARBA" id="ARBA00022723"/>
    </source>
</evidence>
<feature type="non-terminal residue" evidence="4">
    <location>
        <position position="1"/>
    </location>
</feature>
<reference evidence="4" key="1">
    <citation type="journal article" date="2014" name="Front. Microbiol.">
        <title>High frequency of phylogenetically diverse reductive dehalogenase-homologous genes in deep subseafloor sedimentary metagenomes.</title>
        <authorList>
            <person name="Kawai M."/>
            <person name="Futagami T."/>
            <person name="Toyoda A."/>
            <person name="Takaki Y."/>
            <person name="Nishi S."/>
            <person name="Hori S."/>
            <person name="Arai W."/>
            <person name="Tsubouchi T."/>
            <person name="Morono Y."/>
            <person name="Uchiyama I."/>
            <person name="Ito T."/>
            <person name="Fujiyama A."/>
            <person name="Inagaki F."/>
            <person name="Takami H."/>
        </authorList>
    </citation>
    <scope>NUCLEOTIDE SEQUENCE</scope>
    <source>
        <strain evidence="4">Expedition CK06-06</strain>
    </source>
</reference>
<dbReference type="SFLD" id="SFLDS00001">
    <property type="entry name" value="Enolase"/>
    <property type="match status" value="1"/>
</dbReference>
<dbReference type="SUPFAM" id="SSF54826">
    <property type="entry name" value="Enolase N-terminal domain-like"/>
    <property type="match status" value="1"/>
</dbReference>
<keyword evidence="2" id="KW-0479">Metal-binding</keyword>
<evidence type="ECO:0000313" key="4">
    <source>
        <dbReference type="EMBL" id="GAI71272.1"/>
    </source>
</evidence>
<gene>
    <name evidence="4" type="ORF">S12H4_09459</name>
</gene>
<protein>
    <recommendedName>
        <fullName evidence="3">Mandelate racemase/muconate lactonizing enzyme C-terminal domain-containing protein</fullName>
    </recommendedName>
</protein>
<dbReference type="InterPro" id="IPR034593">
    <property type="entry name" value="DgoD-like"/>
</dbReference>
<sequence>AAEEAWLGGDFVVCKFISKHGNIGLGEAFLWLPETGVSPNQIIDAIKNCLAKYILGENPFNIEKINYRMDVNLARNEAAKGMIDMACYDLMGQITDLPACYYMGGKFVDKIPLAALIPLGAPMLMKGLVRTYYKKGFRNFRLKLGKSVEDDVKILQAIRKIFGHKINLRVDYNQAYSPSMAVRAIKAIEPYGIDFAEQPVKASDYLGMAYVQSRVNVPLMSHEGFFSLKDFITLVELKAVRVLGLNSDRPGGVTKALKALDYAKMRGLGVVLHNQPLGIASAMHIHFATAKYPFIDYATELFGQEMLEDDLILKPI</sequence>
<dbReference type="InterPro" id="IPR013341">
    <property type="entry name" value="Mandelate_racemase_N_dom"/>
</dbReference>
<dbReference type="Pfam" id="PF02746">
    <property type="entry name" value="MR_MLE_N"/>
    <property type="match status" value="1"/>
</dbReference>
<evidence type="ECO:0000259" key="3">
    <source>
        <dbReference type="SMART" id="SM00922"/>
    </source>
</evidence>
<organism evidence="4">
    <name type="scientific">marine sediment metagenome</name>
    <dbReference type="NCBI Taxonomy" id="412755"/>
    <lineage>
        <taxon>unclassified sequences</taxon>
        <taxon>metagenomes</taxon>
        <taxon>ecological metagenomes</taxon>
    </lineage>
</organism>
<dbReference type="SUPFAM" id="SSF51604">
    <property type="entry name" value="Enolase C-terminal domain-like"/>
    <property type="match status" value="1"/>
</dbReference>
<dbReference type="Pfam" id="PF13378">
    <property type="entry name" value="MR_MLE_C"/>
    <property type="match status" value="1"/>
</dbReference>